<accession>A0A3P8ALV1</accession>
<sequence length="60" mass="5999">MSDGQSNGIVIGKVKTTADRGGHHDGGAQFSTSNIHPEMGGELSVGGSVLACVLRPSCSS</sequence>
<keyword evidence="3" id="KW-1185">Reference proteome</keyword>
<dbReference type="AlphaFoldDB" id="A0A183G3V0"/>
<dbReference type="EMBL" id="UZAH01029237">
    <property type="protein sequence ID" value="VDP05020.1"/>
    <property type="molecule type" value="Genomic_DNA"/>
</dbReference>
<proteinExistence type="predicted"/>
<feature type="compositionally biased region" description="Basic and acidic residues" evidence="1">
    <location>
        <begin position="16"/>
        <end position="26"/>
    </location>
</feature>
<reference evidence="2 3" key="1">
    <citation type="submission" date="2018-11" db="EMBL/GenBank/DDBJ databases">
        <authorList>
            <consortium name="Pathogen Informatics"/>
        </authorList>
    </citation>
    <scope>NUCLEOTIDE SEQUENCE [LARGE SCALE GENOMIC DNA]</scope>
</reference>
<dbReference type="WBParaSite" id="HPBE_0001612301-mRNA-1">
    <property type="protein sequence ID" value="HPBE_0001612301-mRNA-1"/>
    <property type="gene ID" value="HPBE_0001612301"/>
</dbReference>
<evidence type="ECO:0000313" key="3">
    <source>
        <dbReference type="Proteomes" id="UP000050761"/>
    </source>
</evidence>
<evidence type="ECO:0000313" key="2">
    <source>
        <dbReference type="EMBL" id="VDP05020.1"/>
    </source>
</evidence>
<evidence type="ECO:0000256" key="1">
    <source>
        <dbReference type="SAM" id="MobiDB-lite"/>
    </source>
</evidence>
<name>A0A183G3V0_HELPZ</name>
<organism evidence="3 4">
    <name type="scientific">Heligmosomoides polygyrus</name>
    <name type="common">Parasitic roundworm</name>
    <dbReference type="NCBI Taxonomy" id="6339"/>
    <lineage>
        <taxon>Eukaryota</taxon>
        <taxon>Metazoa</taxon>
        <taxon>Ecdysozoa</taxon>
        <taxon>Nematoda</taxon>
        <taxon>Chromadorea</taxon>
        <taxon>Rhabditida</taxon>
        <taxon>Rhabditina</taxon>
        <taxon>Rhabditomorpha</taxon>
        <taxon>Strongyloidea</taxon>
        <taxon>Heligmosomidae</taxon>
        <taxon>Heligmosomoides</taxon>
    </lineage>
</organism>
<evidence type="ECO:0000313" key="4">
    <source>
        <dbReference type="WBParaSite" id="HPBE_0001612301-mRNA-1"/>
    </source>
</evidence>
<protein>
    <submittedName>
        <fullName evidence="4">Sod_Cu domain-containing protein</fullName>
    </submittedName>
</protein>
<dbReference type="Proteomes" id="UP000050761">
    <property type="component" value="Unassembled WGS sequence"/>
</dbReference>
<feature type="region of interest" description="Disordered" evidence="1">
    <location>
        <begin position="14"/>
        <end position="35"/>
    </location>
</feature>
<accession>A0A183G3V0</accession>
<gene>
    <name evidence="2" type="ORF">HPBE_LOCUS16122</name>
</gene>
<reference evidence="4" key="2">
    <citation type="submission" date="2019-09" db="UniProtKB">
        <authorList>
            <consortium name="WormBaseParasite"/>
        </authorList>
    </citation>
    <scope>IDENTIFICATION</scope>
</reference>